<organism evidence="1 2">
    <name type="scientific">Lentzea roselyniae</name>
    <dbReference type="NCBI Taxonomy" id="531940"/>
    <lineage>
        <taxon>Bacteria</taxon>
        <taxon>Bacillati</taxon>
        <taxon>Actinomycetota</taxon>
        <taxon>Actinomycetes</taxon>
        <taxon>Pseudonocardiales</taxon>
        <taxon>Pseudonocardiaceae</taxon>
        <taxon>Lentzea</taxon>
    </lineage>
</organism>
<comment type="caution">
    <text evidence="1">The sequence shown here is derived from an EMBL/GenBank/DDBJ whole genome shotgun (WGS) entry which is preliminary data.</text>
</comment>
<keyword evidence="2" id="KW-1185">Reference proteome</keyword>
<gene>
    <name evidence="1" type="ORF">GCM10022267_74430</name>
</gene>
<dbReference type="EMBL" id="BAABBE010000031">
    <property type="protein sequence ID" value="GAA3676659.1"/>
    <property type="molecule type" value="Genomic_DNA"/>
</dbReference>
<evidence type="ECO:0000313" key="1">
    <source>
        <dbReference type="EMBL" id="GAA3676659.1"/>
    </source>
</evidence>
<accession>A0ABP7C3Y4</accession>
<reference evidence="2" key="1">
    <citation type="journal article" date="2019" name="Int. J. Syst. Evol. Microbiol.">
        <title>The Global Catalogue of Microorganisms (GCM) 10K type strain sequencing project: providing services to taxonomists for standard genome sequencing and annotation.</title>
        <authorList>
            <consortium name="The Broad Institute Genomics Platform"/>
            <consortium name="The Broad Institute Genome Sequencing Center for Infectious Disease"/>
            <person name="Wu L."/>
            <person name="Ma J."/>
        </authorList>
    </citation>
    <scope>NUCLEOTIDE SEQUENCE [LARGE SCALE GENOMIC DNA]</scope>
    <source>
        <strain evidence="2">JCM 17494</strain>
    </source>
</reference>
<dbReference type="Proteomes" id="UP001500711">
    <property type="component" value="Unassembled WGS sequence"/>
</dbReference>
<sequence>MLFVPESACEHPVEAVFGTFEPPDRLDAVCRQCWAAFDLDSMPWDLLVRLVGHIRDGRFVPMRSGERCVV</sequence>
<name>A0ABP7C3Y4_9PSEU</name>
<evidence type="ECO:0000313" key="2">
    <source>
        <dbReference type="Proteomes" id="UP001500711"/>
    </source>
</evidence>
<dbReference type="RefSeq" id="WP_346135303.1">
    <property type="nucleotide sequence ID" value="NZ_BAABBE010000031.1"/>
</dbReference>
<proteinExistence type="predicted"/>
<protein>
    <submittedName>
        <fullName evidence="1">Uncharacterized protein</fullName>
    </submittedName>
</protein>